<reference evidence="2" key="1">
    <citation type="submission" date="2022-11" db="EMBL/GenBank/DDBJ databases">
        <authorList>
            <person name="Petersen C."/>
        </authorList>
    </citation>
    <scope>NUCLEOTIDE SEQUENCE</scope>
    <source>
        <strain evidence="2">IBT 26290</strain>
    </source>
</reference>
<feature type="compositionally biased region" description="Polar residues" evidence="1">
    <location>
        <begin position="150"/>
        <end position="163"/>
    </location>
</feature>
<feature type="region of interest" description="Disordered" evidence="1">
    <location>
        <begin position="42"/>
        <end position="78"/>
    </location>
</feature>
<gene>
    <name evidence="2" type="ORF">N7482_007899</name>
</gene>
<dbReference type="AlphaFoldDB" id="A0A9W9LK98"/>
<protein>
    <submittedName>
        <fullName evidence="2">Uncharacterized protein</fullName>
    </submittedName>
</protein>
<evidence type="ECO:0000313" key="3">
    <source>
        <dbReference type="Proteomes" id="UP001149163"/>
    </source>
</evidence>
<dbReference type="Proteomes" id="UP001149163">
    <property type="component" value="Unassembled WGS sequence"/>
</dbReference>
<feature type="compositionally biased region" description="Polar residues" evidence="1">
    <location>
        <begin position="11"/>
        <end position="24"/>
    </location>
</feature>
<comment type="caution">
    <text evidence="2">The sequence shown here is derived from an EMBL/GenBank/DDBJ whole genome shotgun (WGS) entry which is preliminary data.</text>
</comment>
<organism evidence="2 3">
    <name type="scientific">Penicillium canariense</name>
    <dbReference type="NCBI Taxonomy" id="189055"/>
    <lineage>
        <taxon>Eukaryota</taxon>
        <taxon>Fungi</taxon>
        <taxon>Dikarya</taxon>
        <taxon>Ascomycota</taxon>
        <taxon>Pezizomycotina</taxon>
        <taxon>Eurotiomycetes</taxon>
        <taxon>Eurotiomycetidae</taxon>
        <taxon>Eurotiales</taxon>
        <taxon>Aspergillaceae</taxon>
        <taxon>Penicillium</taxon>
    </lineage>
</organism>
<dbReference type="GeneID" id="81429199"/>
<sequence length="313" mass="34069">MAPRVKYSHRTWPSTPHCSTRNNGVNELPAESIADMQVSQHREHGPTESMAPTDLNTLGISPLIGPDAPNAPTLPSTNVTSSELAHVCSESDLSTSNYTRNPNMHRSALTALFACQQGPSAATQAAASFDQTARARTPDRFAREDADANNPGSPHSHSVTDGNDPTLHPRPPPHLAENYPHHSHEDVESLHRENLPDLTFAETGVGPANALLSHPAMSFNNILSEYGYGYGYDVLRPDGDTFFVMKTPPDRNAPTIWDTGSLSDSPPQATHAQLSLSDRIVHEEPVMHREQEAIPDGMDEWVGEVVDETQLAE</sequence>
<reference evidence="2" key="2">
    <citation type="journal article" date="2023" name="IMA Fungus">
        <title>Comparative genomic study of the Penicillium genus elucidates a diverse pangenome and 15 lateral gene transfer events.</title>
        <authorList>
            <person name="Petersen C."/>
            <person name="Sorensen T."/>
            <person name="Nielsen M.R."/>
            <person name="Sondergaard T.E."/>
            <person name="Sorensen J.L."/>
            <person name="Fitzpatrick D.A."/>
            <person name="Frisvad J.C."/>
            <person name="Nielsen K.L."/>
        </authorList>
    </citation>
    <scope>NUCLEOTIDE SEQUENCE</scope>
    <source>
        <strain evidence="2">IBT 26290</strain>
    </source>
</reference>
<accession>A0A9W9LK98</accession>
<evidence type="ECO:0000313" key="2">
    <source>
        <dbReference type="EMBL" id="KAJ5160895.1"/>
    </source>
</evidence>
<feature type="region of interest" description="Disordered" evidence="1">
    <location>
        <begin position="1"/>
        <end position="24"/>
    </location>
</feature>
<dbReference type="RefSeq" id="XP_056542452.1">
    <property type="nucleotide sequence ID" value="XM_056690023.1"/>
</dbReference>
<evidence type="ECO:0000256" key="1">
    <source>
        <dbReference type="SAM" id="MobiDB-lite"/>
    </source>
</evidence>
<keyword evidence="3" id="KW-1185">Reference proteome</keyword>
<feature type="compositionally biased region" description="Basic and acidic residues" evidence="1">
    <location>
        <begin position="179"/>
        <end position="188"/>
    </location>
</feature>
<feature type="region of interest" description="Disordered" evidence="1">
    <location>
        <begin position="143"/>
        <end position="188"/>
    </location>
</feature>
<proteinExistence type="predicted"/>
<name>A0A9W9LK98_9EURO</name>
<dbReference type="EMBL" id="JAPQKN010000004">
    <property type="protein sequence ID" value="KAJ5160895.1"/>
    <property type="molecule type" value="Genomic_DNA"/>
</dbReference>